<proteinExistence type="inferred from homology"/>
<dbReference type="NCBIfam" id="TIGR02937">
    <property type="entry name" value="sigma70-ECF"/>
    <property type="match status" value="1"/>
</dbReference>
<dbReference type="InterPro" id="IPR036388">
    <property type="entry name" value="WH-like_DNA-bd_sf"/>
</dbReference>
<evidence type="ECO:0000256" key="3">
    <source>
        <dbReference type="ARBA" id="ARBA00023082"/>
    </source>
</evidence>
<dbReference type="Pfam" id="PF04542">
    <property type="entry name" value="Sigma70_r2"/>
    <property type="match status" value="1"/>
</dbReference>
<name>A0ABR7D2V9_9BACT</name>
<dbReference type="Pfam" id="PF08281">
    <property type="entry name" value="Sigma70_r4_2"/>
    <property type="match status" value="1"/>
</dbReference>
<sequence>MHGNTDLDYTILKAIVEGDSKSFEILFRKYYQELCNYSMGILGDAEKAEDVVQDAFVYLWENRQRINITISLKSYLYQSVRNGALKIIRTQVLEQRHMPRLTEFIEYLEKSEFSEDELVKLQKIEQAIDELPSQCKSVFLMSFMDKKSYKQIAEELEISLNTVKTHVSKAYRIIREKTQNFKNLSLFIWLYFRKNCKTRQ</sequence>
<dbReference type="InterPro" id="IPR013325">
    <property type="entry name" value="RNA_pol_sigma_r2"/>
</dbReference>
<dbReference type="Gene3D" id="1.10.10.10">
    <property type="entry name" value="Winged helix-like DNA-binding domain superfamily/Winged helix DNA-binding domain"/>
    <property type="match status" value="1"/>
</dbReference>
<evidence type="ECO:0000313" key="7">
    <source>
        <dbReference type="EMBL" id="MBC5622278.1"/>
    </source>
</evidence>
<dbReference type="InterPro" id="IPR013249">
    <property type="entry name" value="RNA_pol_sigma70_r4_t2"/>
</dbReference>
<reference evidence="7 8" key="1">
    <citation type="submission" date="2020-08" db="EMBL/GenBank/DDBJ databases">
        <title>Genome public.</title>
        <authorList>
            <person name="Liu C."/>
            <person name="Sun Q."/>
        </authorList>
    </citation>
    <scope>NUCLEOTIDE SEQUENCE [LARGE SCALE GENOMIC DNA]</scope>
    <source>
        <strain evidence="7 8">NSJ-56</strain>
    </source>
</reference>
<evidence type="ECO:0000259" key="5">
    <source>
        <dbReference type="Pfam" id="PF04542"/>
    </source>
</evidence>
<keyword evidence="2" id="KW-0805">Transcription regulation</keyword>
<dbReference type="CDD" id="cd06171">
    <property type="entry name" value="Sigma70_r4"/>
    <property type="match status" value="1"/>
</dbReference>
<dbReference type="InterPro" id="IPR039425">
    <property type="entry name" value="RNA_pol_sigma-70-like"/>
</dbReference>
<keyword evidence="4" id="KW-0804">Transcription</keyword>
<organism evidence="7 8">
    <name type="scientific">Butyricimonas hominis</name>
    <dbReference type="NCBI Taxonomy" id="2763032"/>
    <lineage>
        <taxon>Bacteria</taxon>
        <taxon>Pseudomonadati</taxon>
        <taxon>Bacteroidota</taxon>
        <taxon>Bacteroidia</taxon>
        <taxon>Bacteroidales</taxon>
        <taxon>Odoribacteraceae</taxon>
        <taxon>Butyricimonas</taxon>
    </lineage>
</organism>
<dbReference type="Proteomes" id="UP000646484">
    <property type="component" value="Unassembled WGS sequence"/>
</dbReference>
<dbReference type="NCBIfam" id="TIGR02985">
    <property type="entry name" value="Sig70_bacteroi1"/>
    <property type="match status" value="1"/>
</dbReference>
<protein>
    <submittedName>
        <fullName evidence="7">RNA polymerase sigma-70 factor</fullName>
    </submittedName>
</protein>
<evidence type="ECO:0000256" key="1">
    <source>
        <dbReference type="ARBA" id="ARBA00010641"/>
    </source>
</evidence>
<dbReference type="SUPFAM" id="SSF88659">
    <property type="entry name" value="Sigma3 and sigma4 domains of RNA polymerase sigma factors"/>
    <property type="match status" value="1"/>
</dbReference>
<dbReference type="InterPro" id="IPR007627">
    <property type="entry name" value="RNA_pol_sigma70_r2"/>
</dbReference>
<comment type="similarity">
    <text evidence="1">Belongs to the sigma-70 factor family. ECF subfamily.</text>
</comment>
<feature type="domain" description="RNA polymerase sigma-70 region 2" evidence="5">
    <location>
        <begin position="26"/>
        <end position="91"/>
    </location>
</feature>
<dbReference type="PANTHER" id="PTHR43133">
    <property type="entry name" value="RNA POLYMERASE ECF-TYPE SIGMA FACTO"/>
    <property type="match status" value="1"/>
</dbReference>
<dbReference type="EMBL" id="JACOOH010000006">
    <property type="protein sequence ID" value="MBC5622278.1"/>
    <property type="molecule type" value="Genomic_DNA"/>
</dbReference>
<feature type="domain" description="RNA polymerase sigma factor 70 region 4 type 2" evidence="6">
    <location>
        <begin position="122"/>
        <end position="172"/>
    </location>
</feature>
<dbReference type="PANTHER" id="PTHR43133:SF46">
    <property type="entry name" value="RNA POLYMERASE SIGMA-70 FACTOR ECF SUBFAMILY"/>
    <property type="match status" value="1"/>
</dbReference>
<dbReference type="InterPro" id="IPR014284">
    <property type="entry name" value="RNA_pol_sigma-70_dom"/>
</dbReference>
<gene>
    <name evidence="7" type="ORF">H8S64_14340</name>
</gene>
<dbReference type="RefSeq" id="WP_186976891.1">
    <property type="nucleotide sequence ID" value="NZ_JACOOH010000006.1"/>
</dbReference>
<evidence type="ECO:0000256" key="4">
    <source>
        <dbReference type="ARBA" id="ARBA00023163"/>
    </source>
</evidence>
<accession>A0ABR7D2V9</accession>
<dbReference type="InterPro" id="IPR014327">
    <property type="entry name" value="RNA_pol_sigma70_bacteroid"/>
</dbReference>
<evidence type="ECO:0000313" key="8">
    <source>
        <dbReference type="Proteomes" id="UP000646484"/>
    </source>
</evidence>
<evidence type="ECO:0000259" key="6">
    <source>
        <dbReference type="Pfam" id="PF08281"/>
    </source>
</evidence>
<comment type="caution">
    <text evidence="7">The sequence shown here is derived from an EMBL/GenBank/DDBJ whole genome shotgun (WGS) entry which is preliminary data.</text>
</comment>
<evidence type="ECO:0000256" key="2">
    <source>
        <dbReference type="ARBA" id="ARBA00023015"/>
    </source>
</evidence>
<dbReference type="InterPro" id="IPR013324">
    <property type="entry name" value="RNA_pol_sigma_r3/r4-like"/>
</dbReference>
<dbReference type="Gene3D" id="1.10.1740.10">
    <property type="match status" value="1"/>
</dbReference>
<keyword evidence="3" id="KW-0731">Sigma factor</keyword>
<keyword evidence="8" id="KW-1185">Reference proteome</keyword>
<dbReference type="SUPFAM" id="SSF88946">
    <property type="entry name" value="Sigma2 domain of RNA polymerase sigma factors"/>
    <property type="match status" value="1"/>
</dbReference>